<accession>A0A238H080</accession>
<dbReference type="PANTHER" id="PTHR34472:SF1">
    <property type="entry name" value="SULFUR CARRIER PROTEIN THIS"/>
    <property type="match status" value="1"/>
</dbReference>
<dbReference type="Pfam" id="PF02597">
    <property type="entry name" value="ThiS"/>
    <property type="match status" value="1"/>
</dbReference>
<organism evidence="2 3">
    <name type="scientific">Burkholderia singularis</name>
    <dbReference type="NCBI Taxonomy" id="1503053"/>
    <lineage>
        <taxon>Bacteria</taxon>
        <taxon>Pseudomonadati</taxon>
        <taxon>Pseudomonadota</taxon>
        <taxon>Betaproteobacteria</taxon>
        <taxon>Burkholderiales</taxon>
        <taxon>Burkholderiaceae</taxon>
        <taxon>Burkholderia</taxon>
        <taxon>pseudomallei group</taxon>
    </lineage>
</organism>
<dbReference type="InterPro" id="IPR016155">
    <property type="entry name" value="Mopterin_synth/thiamin_S_b"/>
</dbReference>
<dbReference type="EMBL" id="FXAN01000033">
    <property type="protein sequence ID" value="SMF98648.1"/>
    <property type="molecule type" value="Genomic_DNA"/>
</dbReference>
<dbReference type="InterPro" id="IPR012675">
    <property type="entry name" value="Beta-grasp_dom_sf"/>
</dbReference>
<evidence type="ECO:0000313" key="2">
    <source>
        <dbReference type="EMBL" id="SMF98648.1"/>
    </source>
</evidence>
<protein>
    <submittedName>
        <fullName evidence="2">Sulfur carrier protein ThiS</fullName>
    </submittedName>
</protein>
<dbReference type="Gene3D" id="3.10.20.30">
    <property type="match status" value="1"/>
</dbReference>
<dbReference type="InterPro" id="IPR003749">
    <property type="entry name" value="ThiS/MoaD-like"/>
</dbReference>
<evidence type="ECO:0000313" key="3">
    <source>
        <dbReference type="Proteomes" id="UP000198460"/>
    </source>
</evidence>
<dbReference type="AlphaFoldDB" id="A0A238H080"/>
<dbReference type="NCBIfam" id="TIGR01683">
    <property type="entry name" value="thiS"/>
    <property type="match status" value="1"/>
</dbReference>
<dbReference type="InterPro" id="IPR010035">
    <property type="entry name" value="Thi_S"/>
</dbReference>
<sequence>MTNLTDSYGKEDGDTMDNPINFQINQQTLTLPGGATIADALAAYGARPPYAVALNGAFVARSEHATRALAAGDKLDVVHPVAGG</sequence>
<feature type="region of interest" description="Disordered" evidence="1">
    <location>
        <begin position="1"/>
        <end position="20"/>
    </location>
</feature>
<dbReference type="PANTHER" id="PTHR34472">
    <property type="entry name" value="SULFUR CARRIER PROTEIN THIS"/>
    <property type="match status" value="1"/>
</dbReference>
<proteinExistence type="predicted"/>
<reference evidence="2 3" key="1">
    <citation type="submission" date="2017-04" db="EMBL/GenBank/DDBJ databases">
        <authorList>
            <person name="Afonso C.L."/>
            <person name="Miller P.J."/>
            <person name="Scott M.A."/>
            <person name="Spackman E."/>
            <person name="Goraichik I."/>
            <person name="Dimitrov K.M."/>
            <person name="Suarez D.L."/>
            <person name="Swayne D.E."/>
        </authorList>
    </citation>
    <scope>NUCLEOTIDE SEQUENCE [LARGE SCALE GENOMIC DNA]</scope>
    <source>
        <strain evidence="2">LMG 28154</strain>
    </source>
</reference>
<dbReference type="CDD" id="cd00565">
    <property type="entry name" value="Ubl_ThiS"/>
    <property type="match status" value="1"/>
</dbReference>
<gene>
    <name evidence="2" type="ORF">BSIN_1929</name>
</gene>
<dbReference type="SUPFAM" id="SSF54285">
    <property type="entry name" value="MoaD/ThiS"/>
    <property type="match status" value="1"/>
</dbReference>
<dbReference type="Proteomes" id="UP000198460">
    <property type="component" value="Unassembled WGS sequence"/>
</dbReference>
<evidence type="ECO:0000256" key="1">
    <source>
        <dbReference type="SAM" id="MobiDB-lite"/>
    </source>
</evidence>
<name>A0A238H080_9BURK</name>